<dbReference type="EMBL" id="GBXM01011509">
    <property type="protein sequence ID" value="JAH97068.1"/>
    <property type="molecule type" value="Transcribed_RNA"/>
</dbReference>
<proteinExistence type="predicted"/>
<accession>A0A0E9X5U2</accession>
<evidence type="ECO:0000313" key="2">
    <source>
        <dbReference type="EMBL" id="JAH97068.1"/>
    </source>
</evidence>
<evidence type="ECO:0000256" key="1">
    <source>
        <dbReference type="SAM" id="MobiDB-lite"/>
    </source>
</evidence>
<sequence>MLSGWDAPHRVPLASASLPALHWLSPVNTEDLRTNSMRSDSLTRQLQTVAPSPGSTSALPGSQCREVPFQLQARPQTPMTLASSCHPLS</sequence>
<feature type="compositionally biased region" description="Polar residues" evidence="1">
    <location>
        <begin position="37"/>
        <end position="60"/>
    </location>
</feature>
<organism evidence="2">
    <name type="scientific">Anguilla anguilla</name>
    <name type="common">European freshwater eel</name>
    <name type="synonym">Muraena anguilla</name>
    <dbReference type="NCBI Taxonomy" id="7936"/>
    <lineage>
        <taxon>Eukaryota</taxon>
        <taxon>Metazoa</taxon>
        <taxon>Chordata</taxon>
        <taxon>Craniata</taxon>
        <taxon>Vertebrata</taxon>
        <taxon>Euteleostomi</taxon>
        <taxon>Actinopterygii</taxon>
        <taxon>Neopterygii</taxon>
        <taxon>Teleostei</taxon>
        <taxon>Anguilliformes</taxon>
        <taxon>Anguillidae</taxon>
        <taxon>Anguilla</taxon>
    </lineage>
</organism>
<name>A0A0E9X5U2_ANGAN</name>
<dbReference type="AlphaFoldDB" id="A0A0E9X5U2"/>
<protein>
    <submittedName>
        <fullName evidence="2">Uncharacterized protein</fullName>
    </submittedName>
</protein>
<reference evidence="2" key="2">
    <citation type="journal article" date="2015" name="Fish Shellfish Immunol.">
        <title>Early steps in the European eel (Anguilla anguilla)-Vibrio vulnificus interaction in the gills: Role of the RtxA13 toxin.</title>
        <authorList>
            <person name="Callol A."/>
            <person name="Pajuelo D."/>
            <person name="Ebbesson L."/>
            <person name="Teles M."/>
            <person name="MacKenzie S."/>
            <person name="Amaro C."/>
        </authorList>
    </citation>
    <scope>NUCLEOTIDE SEQUENCE</scope>
</reference>
<feature type="region of interest" description="Disordered" evidence="1">
    <location>
        <begin position="37"/>
        <end position="62"/>
    </location>
</feature>
<reference evidence="2" key="1">
    <citation type="submission" date="2014-11" db="EMBL/GenBank/DDBJ databases">
        <authorList>
            <person name="Amaro Gonzalez C."/>
        </authorList>
    </citation>
    <scope>NUCLEOTIDE SEQUENCE</scope>
</reference>